<evidence type="ECO:0000256" key="2">
    <source>
        <dbReference type="SAM" id="SignalP"/>
    </source>
</evidence>
<proteinExistence type="predicted"/>
<sequence>MITAIKKMILVVFILLSGFMVVIPQALAANEDGEGRIPITEIVFQSSNENPTLCRTGDLIKLDFKVGDHTVVSEVMIGDQVVEIENNDGNFHAEYKVTQDIRLQKIGYQITYEVNGQVDEVRSEEDQGIQYIEPLVIERVSFKSNNVNSTVAANDNVVTFSFDLNHDIVNPGKVKIGDKEYSLEKREENGKITYQCMHRVGNGQFEDQKAIPVDFSQIKQVHDIAGNEAELTLTDSVLYYAPLVISEVTWQSDNNDPQAAINGNTLTFSFFTNHTLSSTPKIKIADTELNLEISNTDHGFQYSGKYQLKDEPFEDNTFIPLDLSLLSGICDIAGNTALVETTQTITFHTGLLITDVHFQSSHVNHDMAINGDTVTFSFLSNRALAQSEHVKIGNHRLELQSETTNTGVIYKAAYTIKADEFADQKEIPLDIAALMLVKDAYGNTASVLNQEKITYFAPIEILDVSFKSNQADTQAAINGNTVTFSFRSNHKLVELPLIKINNCDVTLEENKDDGHVVYNGSYQIEGGLPDAQAVPLDISTLKVVKDAANQEAMVNCDDQILYYAPFSQENIVSFDFECTGNRIDNVYYIKNGDQITVNFTANRALQTPKLTIGGQMIRMESENQREWRGSYTANNLQDNSEISSSLLVSDIYGNPEYALPGDWMGHCTYYAPIQLSGMSFVSDNANDHTICKDGDTLTFSFTANHQTSIKTCRVGGKEMMMQSSDGISYTGSIQVNGSMTQDQNAIGLLMTVGDKSNNPEVSLTQEEMPSILYFVPISVNEIAFVSNNARDGSKYVKDGDTVTLTMRANHEVRITGSIGGIDTLAAADGLNYIAQEKISGYRDQQPVTIDFSVTDRAGNMPVLVTNESVPTQLQYFAPINAEAAITSNNAKNAMYAKAGDTITANISANHEVSATEAQIHGFSSGGSAPGNSIQLSTTLEGGSQGKIGAKFSLDDVAGNTLSIEKQTDIIYDDIAPAIKIDPVVSGFMNKNIGIRCSIEDVNLDLSASSMKVNEENKLSDSLNNGVVQTAFELKEDGTYHLAGAAEDMAGNRAEQTGGTVVIDQTKPQILTVDIDLDKQPAYQAGVIMSRYFSIKDDYLDTVNCLLTHKTGLQKTINWNLEDEIKNEGEKAMALSATDKAQNQSDEMKYGFFVDGTQPKALVTELTTNTPLSERRSTDLSNGAKLSIELDKIWIGNEKPDHFTKLELHNTDTGEKINLLEGQDEIYRTVYQLQGTGSYELVVAAADEVGNRLDEISYKMIVKDQQVAAVAPQSLISPLWFAGVFCGILLGIPLVLFLIKKIKKGDKSGSKNQE</sequence>
<evidence type="ECO:0008006" key="4">
    <source>
        <dbReference type="Google" id="ProtNLM"/>
    </source>
</evidence>
<name>A0A6N3HCB6_EUBLI</name>
<keyword evidence="1" id="KW-0812">Transmembrane</keyword>
<gene>
    <name evidence="3" type="ORF">ELLFYP34_01142</name>
</gene>
<protein>
    <recommendedName>
        <fullName evidence="4">Ig-like domain-containing protein</fullName>
    </recommendedName>
</protein>
<reference evidence="3" key="1">
    <citation type="submission" date="2019-11" db="EMBL/GenBank/DDBJ databases">
        <authorList>
            <person name="Feng L."/>
        </authorList>
    </citation>
    <scope>NUCLEOTIDE SEQUENCE</scope>
    <source>
        <strain evidence="3">ElimosumLFYP34</strain>
    </source>
</reference>
<keyword evidence="1" id="KW-1133">Transmembrane helix</keyword>
<accession>A0A6N3HCB6</accession>
<feature type="signal peptide" evidence="2">
    <location>
        <begin position="1"/>
        <end position="28"/>
    </location>
</feature>
<keyword evidence="2" id="KW-0732">Signal</keyword>
<keyword evidence="1" id="KW-0472">Membrane</keyword>
<feature type="chain" id="PRO_5026820208" description="Ig-like domain-containing protein" evidence="2">
    <location>
        <begin position="29"/>
        <end position="1313"/>
    </location>
</feature>
<organism evidence="3">
    <name type="scientific">Eubacterium limosum</name>
    <dbReference type="NCBI Taxonomy" id="1736"/>
    <lineage>
        <taxon>Bacteria</taxon>
        <taxon>Bacillati</taxon>
        <taxon>Bacillota</taxon>
        <taxon>Clostridia</taxon>
        <taxon>Eubacteriales</taxon>
        <taxon>Eubacteriaceae</taxon>
        <taxon>Eubacterium</taxon>
    </lineage>
</organism>
<feature type="transmembrane region" description="Helical" evidence="1">
    <location>
        <begin position="1278"/>
        <end position="1298"/>
    </location>
</feature>
<dbReference type="EMBL" id="CACRTR010000023">
    <property type="protein sequence ID" value="VYU74435.1"/>
    <property type="molecule type" value="Genomic_DNA"/>
</dbReference>
<evidence type="ECO:0000313" key="3">
    <source>
        <dbReference type="EMBL" id="VYU74435.1"/>
    </source>
</evidence>
<evidence type="ECO:0000256" key="1">
    <source>
        <dbReference type="SAM" id="Phobius"/>
    </source>
</evidence>